<evidence type="ECO:0000256" key="15">
    <source>
        <dbReference type="ARBA" id="ARBA00038456"/>
    </source>
</evidence>
<evidence type="ECO:0000256" key="16">
    <source>
        <dbReference type="ARBA" id="ARBA00038848"/>
    </source>
</evidence>
<evidence type="ECO:0000256" key="12">
    <source>
        <dbReference type="ARBA" id="ARBA00023273"/>
    </source>
</evidence>
<dbReference type="AlphaFoldDB" id="A0A316TRU9"/>
<evidence type="ECO:0000256" key="22">
    <source>
        <dbReference type="ARBA" id="ARBA00048074"/>
    </source>
</evidence>
<dbReference type="SUPFAM" id="SSF54637">
    <property type="entry name" value="Thioesterase/thiol ester dehydrase-isomerase"/>
    <property type="match status" value="1"/>
</dbReference>
<keyword evidence="8" id="KW-0276">Fatty acid metabolism</keyword>
<evidence type="ECO:0000256" key="13">
    <source>
        <dbReference type="ARBA" id="ARBA00035852"/>
    </source>
</evidence>
<evidence type="ECO:0000256" key="19">
    <source>
        <dbReference type="ARBA" id="ARBA00047588"/>
    </source>
</evidence>
<evidence type="ECO:0000256" key="18">
    <source>
        <dbReference type="ARBA" id="ARBA00043210"/>
    </source>
</evidence>
<comment type="catalytic activity">
    <reaction evidence="23">
        <text>tetradecanoyl-CoA + H2O = tetradecanoate + CoA + H(+)</text>
        <dbReference type="Rhea" id="RHEA:40119"/>
        <dbReference type="ChEBI" id="CHEBI:15377"/>
        <dbReference type="ChEBI" id="CHEBI:15378"/>
        <dbReference type="ChEBI" id="CHEBI:30807"/>
        <dbReference type="ChEBI" id="CHEBI:57287"/>
        <dbReference type="ChEBI" id="CHEBI:57385"/>
    </reaction>
    <physiologicalReaction direction="left-to-right" evidence="23">
        <dbReference type="Rhea" id="RHEA:40120"/>
    </physiologicalReaction>
</comment>
<comment type="catalytic activity">
    <reaction evidence="20">
        <text>hexadecanoyl-CoA + H2O = hexadecanoate + CoA + H(+)</text>
        <dbReference type="Rhea" id="RHEA:16645"/>
        <dbReference type="ChEBI" id="CHEBI:7896"/>
        <dbReference type="ChEBI" id="CHEBI:15377"/>
        <dbReference type="ChEBI" id="CHEBI:15378"/>
        <dbReference type="ChEBI" id="CHEBI:57287"/>
        <dbReference type="ChEBI" id="CHEBI:57379"/>
        <dbReference type="EC" id="3.1.2.2"/>
    </reaction>
    <physiologicalReaction direction="left-to-right" evidence="20">
        <dbReference type="Rhea" id="RHEA:16646"/>
    </physiologicalReaction>
</comment>
<keyword evidence="5" id="KW-0963">Cytoplasm</keyword>
<dbReference type="Gene3D" id="3.10.129.10">
    <property type="entry name" value="Hotdog Thioesterase"/>
    <property type="match status" value="1"/>
</dbReference>
<feature type="domain" description="Thioesterase" evidence="24">
    <location>
        <begin position="78"/>
        <end position="150"/>
    </location>
</feature>
<dbReference type="PANTHER" id="PTHR12418:SF19">
    <property type="entry name" value="ACYL-COENZYME A THIOESTERASE THEM4"/>
    <property type="match status" value="1"/>
</dbReference>
<comment type="catalytic activity">
    <reaction evidence="19">
        <text>octanoyl-CoA + H2O = octanoate + CoA + H(+)</text>
        <dbReference type="Rhea" id="RHEA:30143"/>
        <dbReference type="ChEBI" id="CHEBI:15377"/>
        <dbReference type="ChEBI" id="CHEBI:15378"/>
        <dbReference type="ChEBI" id="CHEBI:25646"/>
        <dbReference type="ChEBI" id="CHEBI:57287"/>
        <dbReference type="ChEBI" id="CHEBI:57386"/>
    </reaction>
    <physiologicalReaction direction="left-to-right" evidence="19">
        <dbReference type="Rhea" id="RHEA:30144"/>
    </physiologicalReaction>
</comment>
<evidence type="ECO:0000313" key="26">
    <source>
        <dbReference type="Proteomes" id="UP000245507"/>
    </source>
</evidence>
<evidence type="ECO:0000256" key="23">
    <source>
        <dbReference type="ARBA" id="ARBA00048180"/>
    </source>
</evidence>
<keyword evidence="11" id="KW-0472">Membrane</keyword>
<evidence type="ECO:0000256" key="7">
    <source>
        <dbReference type="ARBA" id="ARBA00022801"/>
    </source>
</evidence>
<dbReference type="GO" id="GO:0006631">
    <property type="term" value="P:fatty acid metabolic process"/>
    <property type="evidence" value="ECO:0007669"/>
    <property type="project" value="UniProtKB-KW"/>
</dbReference>
<evidence type="ECO:0000256" key="20">
    <source>
        <dbReference type="ARBA" id="ARBA00047734"/>
    </source>
</evidence>
<comment type="catalytic activity">
    <reaction evidence="21">
        <text>decanoyl-CoA + H2O = decanoate + CoA + H(+)</text>
        <dbReference type="Rhea" id="RHEA:40059"/>
        <dbReference type="ChEBI" id="CHEBI:15377"/>
        <dbReference type="ChEBI" id="CHEBI:15378"/>
        <dbReference type="ChEBI" id="CHEBI:27689"/>
        <dbReference type="ChEBI" id="CHEBI:57287"/>
        <dbReference type="ChEBI" id="CHEBI:61430"/>
    </reaction>
    <physiologicalReaction direction="left-to-right" evidence="21">
        <dbReference type="Rhea" id="RHEA:40060"/>
    </physiologicalReaction>
</comment>
<evidence type="ECO:0000256" key="2">
    <source>
        <dbReference type="ARBA" id="ARBA00004496"/>
    </source>
</evidence>
<evidence type="ECO:0000313" key="25">
    <source>
        <dbReference type="EMBL" id="PWN04952.1"/>
    </source>
</evidence>
<comment type="caution">
    <text evidence="25">The sequence shown here is derived from an EMBL/GenBank/DDBJ whole genome shotgun (WGS) entry which is preliminary data.</text>
</comment>
<dbReference type="GO" id="GO:0005737">
    <property type="term" value="C:cytoplasm"/>
    <property type="evidence" value="ECO:0007669"/>
    <property type="project" value="UniProtKB-SubCell"/>
</dbReference>
<reference evidence="25 26" key="1">
    <citation type="submission" date="2018-05" db="EMBL/GenBank/DDBJ databases">
        <title>Nocardioides silvaticus genome.</title>
        <authorList>
            <person name="Li C."/>
            <person name="Wang G."/>
        </authorList>
    </citation>
    <scope>NUCLEOTIDE SEQUENCE [LARGE SCALE GENOMIC DNA]</scope>
    <source>
        <strain evidence="25 26">CCTCC AB 2018079</strain>
    </source>
</reference>
<gene>
    <name evidence="25" type="ORF">DJ010_01030</name>
</gene>
<dbReference type="Pfam" id="PF03061">
    <property type="entry name" value="4HBT"/>
    <property type="match status" value="1"/>
</dbReference>
<comment type="subcellular location">
    <subcellularLocation>
        <location evidence="3">Cell projection</location>
        <location evidence="3">Ruffle membrane</location>
    </subcellularLocation>
    <subcellularLocation>
        <location evidence="2">Cytoplasm</location>
    </subcellularLocation>
    <subcellularLocation>
        <location evidence="1">Membrane</location>
        <topology evidence="1">Peripheral membrane protein</topology>
    </subcellularLocation>
</comment>
<dbReference type="EMBL" id="QGDD01000001">
    <property type="protein sequence ID" value="PWN04952.1"/>
    <property type="molecule type" value="Genomic_DNA"/>
</dbReference>
<evidence type="ECO:0000256" key="9">
    <source>
        <dbReference type="ARBA" id="ARBA00022946"/>
    </source>
</evidence>
<evidence type="ECO:0000256" key="1">
    <source>
        <dbReference type="ARBA" id="ARBA00004170"/>
    </source>
</evidence>
<dbReference type="InterPro" id="IPR006683">
    <property type="entry name" value="Thioestr_dom"/>
</dbReference>
<evidence type="ECO:0000256" key="10">
    <source>
        <dbReference type="ARBA" id="ARBA00023098"/>
    </source>
</evidence>
<protein>
    <recommendedName>
        <fullName evidence="17">Acyl-coenzyme A thioesterase THEM4</fullName>
        <ecNumber evidence="16">3.1.2.2</ecNumber>
    </recommendedName>
    <alternativeName>
        <fullName evidence="18">Thioesterase superfamily member 4</fullName>
    </alternativeName>
</protein>
<evidence type="ECO:0000256" key="3">
    <source>
        <dbReference type="ARBA" id="ARBA00004632"/>
    </source>
</evidence>
<dbReference type="Proteomes" id="UP000245507">
    <property type="component" value="Unassembled WGS sequence"/>
</dbReference>
<keyword evidence="4" id="KW-1003">Cell membrane</keyword>
<comment type="catalytic activity">
    <reaction evidence="22">
        <text>dodecanoyl-CoA + H2O = dodecanoate + CoA + H(+)</text>
        <dbReference type="Rhea" id="RHEA:30135"/>
        <dbReference type="ChEBI" id="CHEBI:15377"/>
        <dbReference type="ChEBI" id="CHEBI:15378"/>
        <dbReference type="ChEBI" id="CHEBI:18262"/>
        <dbReference type="ChEBI" id="CHEBI:57287"/>
        <dbReference type="ChEBI" id="CHEBI:57375"/>
    </reaction>
    <physiologicalReaction direction="left-to-right" evidence="22">
        <dbReference type="Rhea" id="RHEA:30136"/>
    </physiologicalReaction>
</comment>
<dbReference type="PANTHER" id="PTHR12418">
    <property type="entry name" value="ACYL-COENZYME A THIOESTERASE THEM4"/>
    <property type="match status" value="1"/>
</dbReference>
<organism evidence="25 26">
    <name type="scientific">Nocardioides silvaticus</name>
    <dbReference type="NCBI Taxonomy" id="2201891"/>
    <lineage>
        <taxon>Bacteria</taxon>
        <taxon>Bacillati</taxon>
        <taxon>Actinomycetota</taxon>
        <taxon>Actinomycetes</taxon>
        <taxon>Propionibacteriales</taxon>
        <taxon>Nocardioidaceae</taxon>
        <taxon>Nocardioides</taxon>
    </lineage>
</organism>
<evidence type="ECO:0000256" key="21">
    <source>
        <dbReference type="ARBA" id="ARBA00047969"/>
    </source>
</evidence>
<dbReference type="InterPro" id="IPR029069">
    <property type="entry name" value="HotDog_dom_sf"/>
</dbReference>
<keyword evidence="12" id="KW-0966">Cell projection</keyword>
<accession>A0A316TRU9</accession>
<sequence>MDGHDGPASRAEGVVPRWAAHLAGQGNVEVGQALPPHSPDCAGCGPDNPAGLHIRAVRTASGVEAVHSFVAAQVGAPGIAHGGAVALAFDDLFGFSLYTVGSLAVTRSLAIEYHAPFRLHRPYTFRAHVAKREGRRLLLHADAWDDAGQKVGSAEATFVTVGPGHFTAGTQKNGRSQDQ</sequence>
<dbReference type="InterPro" id="IPR052365">
    <property type="entry name" value="THEM4/THEM5_acyl-CoA_thioest"/>
</dbReference>
<dbReference type="GO" id="GO:0016020">
    <property type="term" value="C:membrane"/>
    <property type="evidence" value="ECO:0007669"/>
    <property type="project" value="UniProtKB-SubCell"/>
</dbReference>
<keyword evidence="6" id="KW-0053">Apoptosis</keyword>
<evidence type="ECO:0000256" key="17">
    <source>
        <dbReference type="ARBA" id="ARBA00040123"/>
    </source>
</evidence>
<evidence type="ECO:0000259" key="24">
    <source>
        <dbReference type="Pfam" id="PF03061"/>
    </source>
</evidence>
<keyword evidence="10" id="KW-0443">Lipid metabolism</keyword>
<keyword evidence="7" id="KW-0378">Hydrolase</keyword>
<dbReference type="EC" id="3.1.2.2" evidence="16"/>
<dbReference type="CDD" id="cd03443">
    <property type="entry name" value="PaaI_thioesterase"/>
    <property type="match status" value="1"/>
</dbReference>
<dbReference type="OrthoDB" id="5505920at2"/>
<keyword evidence="9" id="KW-0809">Transit peptide</keyword>
<name>A0A316TRU9_9ACTN</name>
<keyword evidence="26" id="KW-1185">Reference proteome</keyword>
<dbReference type="GO" id="GO:0016787">
    <property type="term" value="F:hydrolase activity"/>
    <property type="evidence" value="ECO:0007669"/>
    <property type="project" value="UniProtKB-KW"/>
</dbReference>
<evidence type="ECO:0000256" key="5">
    <source>
        <dbReference type="ARBA" id="ARBA00022490"/>
    </source>
</evidence>
<comment type="similarity">
    <text evidence="15">Belongs to the THEM4/THEM5 thioesterase family.</text>
</comment>
<proteinExistence type="inferred from homology"/>
<evidence type="ECO:0000256" key="11">
    <source>
        <dbReference type="ARBA" id="ARBA00023136"/>
    </source>
</evidence>
<comment type="catalytic activity">
    <reaction evidence="14">
        <text>(9Z)-octadecenoyl-CoA + H2O = (9Z)-octadecenoate + CoA + H(+)</text>
        <dbReference type="Rhea" id="RHEA:40139"/>
        <dbReference type="ChEBI" id="CHEBI:15377"/>
        <dbReference type="ChEBI" id="CHEBI:15378"/>
        <dbReference type="ChEBI" id="CHEBI:30823"/>
        <dbReference type="ChEBI" id="CHEBI:57287"/>
        <dbReference type="ChEBI" id="CHEBI:57387"/>
    </reaction>
    <physiologicalReaction direction="left-to-right" evidence="14">
        <dbReference type="Rhea" id="RHEA:40140"/>
    </physiologicalReaction>
</comment>
<evidence type="ECO:0000256" key="4">
    <source>
        <dbReference type="ARBA" id="ARBA00022475"/>
    </source>
</evidence>
<comment type="catalytic activity">
    <reaction evidence="13">
        <text>(5Z,8Z,11Z,14Z)-eicosatetraenoyl-CoA + H2O = (5Z,8Z,11Z,14Z)-eicosatetraenoate + CoA + H(+)</text>
        <dbReference type="Rhea" id="RHEA:40151"/>
        <dbReference type="ChEBI" id="CHEBI:15377"/>
        <dbReference type="ChEBI" id="CHEBI:15378"/>
        <dbReference type="ChEBI" id="CHEBI:32395"/>
        <dbReference type="ChEBI" id="CHEBI:57287"/>
        <dbReference type="ChEBI" id="CHEBI:57368"/>
    </reaction>
    <physiologicalReaction direction="left-to-right" evidence="13">
        <dbReference type="Rhea" id="RHEA:40152"/>
    </physiologicalReaction>
</comment>
<evidence type="ECO:0000256" key="6">
    <source>
        <dbReference type="ARBA" id="ARBA00022703"/>
    </source>
</evidence>
<evidence type="ECO:0000256" key="8">
    <source>
        <dbReference type="ARBA" id="ARBA00022832"/>
    </source>
</evidence>
<evidence type="ECO:0000256" key="14">
    <source>
        <dbReference type="ARBA" id="ARBA00037002"/>
    </source>
</evidence>